<dbReference type="GO" id="GO:0071555">
    <property type="term" value="P:cell wall organization"/>
    <property type="evidence" value="ECO:0007669"/>
    <property type="project" value="TreeGrafter"/>
</dbReference>
<dbReference type="InterPro" id="IPR001460">
    <property type="entry name" value="PCN-bd_Tpept"/>
</dbReference>
<protein>
    <submittedName>
        <fullName evidence="3">Uncharacterized protein</fullName>
    </submittedName>
</protein>
<reference evidence="3 4" key="1">
    <citation type="journal article" date="2013" name="Genome Announc.">
        <title>Whole-Genome Sequence of the Clinical Strain Corynebacterium argentoratense DSM 44202, Isolated from a Human Throat Specimen.</title>
        <authorList>
            <person name="Bomholt C."/>
            <person name="Glaub A."/>
            <person name="Gravermann K."/>
            <person name="Albersmeier A."/>
            <person name="Brinkrolf K."/>
            <person name="Ruckert C."/>
            <person name="Tauch A."/>
        </authorList>
    </citation>
    <scope>NUCLEOTIDE SEQUENCE [LARGE SCALE GENOMIC DNA]</scope>
    <source>
        <strain evidence="3">DSM 44202</strain>
    </source>
</reference>
<dbReference type="GO" id="GO:0008658">
    <property type="term" value="F:penicillin binding"/>
    <property type="evidence" value="ECO:0007669"/>
    <property type="project" value="InterPro"/>
</dbReference>
<dbReference type="PATRIC" id="fig|1348662.3.peg.28"/>
<dbReference type="InterPro" id="IPR054120">
    <property type="entry name" value="PBPA_dimer"/>
</dbReference>
<dbReference type="InterPro" id="IPR050515">
    <property type="entry name" value="Beta-lactam/transpept"/>
</dbReference>
<dbReference type="GO" id="GO:0005886">
    <property type="term" value="C:plasma membrane"/>
    <property type="evidence" value="ECO:0007669"/>
    <property type="project" value="TreeGrafter"/>
</dbReference>
<dbReference type="Pfam" id="PF21922">
    <property type="entry name" value="PBP_dimer_2"/>
    <property type="match status" value="1"/>
</dbReference>
<dbReference type="RefSeq" id="WP_020975359.1">
    <property type="nucleotide sequence ID" value="NC_022198.1"/>
</dbReference>
<dbReference type="Pfam" id="PF00905">
    <property type="entry name" value="Transpeptidase"/>
    <property type="match status" value="1"/>
</dbReference>
<dbReference type="EMBL" id="CP006365">
    <property type="protein sequence ID" value="AGU14238.1"/>
    <property type="molecule type" value="Genomic_DNA"/>
</dbReference>
<dbReference type="KEGG" id="caz:CARG_00150"/>
<sequence length="467" mass="49302">MNRSIRLTSLFTLLMSVVLLANLEYVQVFSGYADDPRNKRTYYRSLDTPRGQISAGGLVLATSDENGRHYPTNPLVFGPVEGYLSETYGLSGLELGYNDVLDGSAVFNASLTERLMGKKPAGANIDLTLQPALQNVAFHQLADMNYDGAVVAIRPSSGEILAMASTPSYDPALIVDPETSEQTWAGYLDNPASPLLNHATQETLPPGSTFKVITTAAALSQGWNADSTVTASPEITLPNTTTTLENYDGMRCGGGDQTTLMNAFTLSCNTAFAEMAMAVGPDPLRDVAKHFGLQDTYDIGLPMDPGTLGDLADQASLGQSAIGQRDVTMSVLENAVVAATVANGGKRMEPYLVSTVTAPDLKVLRTTKPKQVDRIDPGIAAQLTEMMLSSERHTVGDSSVQIASKTGTAEHGEDSRNSNPHAWYIAFAPGKDIAVAVVVKNGGDRGQAATGGSVAAPIGRAVIEAAQ</sequence>
<name>U3GUW0_9CORY</name>
<evidence type="ECO:0000259" key="2">
    <source>
        <dbReference type="Pfam" id="PF21922"/>
    </source>
</evidence>
<dbReference type="STRING" id="1348662.CARG_00150"/>
<dbReference type="Gene3D" id="3.40.710.10">
    <property type="entry name" value="DD-peptidase/beta-lactamase superfamily"/>
    <property type="match status" value="1"/>
</dbReference>
<dbReference type="PANTHER" id="PTHR30627">
    <property type="entry name" value="PEPTIDOGLYCAN D,D-TRANSPEPTIDASE"/>
    <property type="match status" value="1"/>
</dbReference>
<dbReference type="InterPro" id="IPR012338">
    <property type="entry name" value="Beta-lactam/transpept-like"/>
</dbReference>
<accession>U3GUW0</accession>
<dbReference type="HOGENOM" id="CLU_009289_1_0_11"/>
<evidence type="ECO:0000313" key="3">
    <source>
        <dbReference type="EMBL" id="AGU14238.1"/>
    </source>
</evidence>
<gene>
    <name evidence="3" type="ORF">CARG_00150</name>
</gene>
<evidence type="ECO:0000259" key="1">
    <source>
        <dbReference type="Pfam" id="PF00905"/>
    </source>
</evidence>
<dbReference type="Gene3D" id="3.90.1310.10">
    <property type="entry name" value="Penicillin-binding protein 2a (Domain 2)"/>
    <property type="match status" value="1"/>
</dbReference>
<dbReference type="GO" id="GO:0071972">
    <property type="term" value="F:peptidoglycan L,D-transpeptidase activity"/>
    <property type="evidence" value="ECO:0007669"/>
    <property type="project" value="TreeGrafter"/>
</dbReference>
<evidence type="ECO:0000313" key="4">
    <source>
        <dbReference type="Proteomes" id="UP000016943"/>
    </source>
</evidence>
<dbReference type="SUPFAM" id="SSF56601">
    <property type="entry name" value="beta-lactamase/transpeptidase-like"/>
    <property type="match status" value="1"/>
</dbReference>
<dbReference type="GeneID" id="78248924"/>
<dbReference type="Proteomes" id="UP000016943">
    <property type="component" value="Chromosome"/>
</dbReference>
<feature type="domain" description="Penicillin binding protein A dimerisation" evidence="2">
    <location>
        <begin position="50"/>
        <end position="125"/>
    </location>
</feature>
<dbReference type="PANTHER" id="PTHR30627:SF24">
    <property type="entry name" value="PENICILLIN-BINDING PROTEIN 4B"/>
    <property type="match status" value="1"/>
</dbReference>
<organism evidence="3 4">
    <name type="scientific">Corynebacterium argentoratense DSM 44202</name>
    <dbReference type="NCBI Taxonomy" id="1348662"/>
    <lineage>
        <taxon>Bacteria</taxon>
        <taxon>Bacillati</taxon>
        <taxon>Actinomycetota</taxon>
        <taxon>Actinomycetes</taxon>
        <taxon>Mycobacteriales</taxon>
        <taxon>Corynebacteriaceae</taxon>
        <taxon>Corynebacterium</taxon>
    </lineage>
</organism>
<dbReference type="eggNOG" id="COG0768">
    <property type="taxonomic scope" value="Bacteria"/>
</dbReference>
<proteinExistence type="predicted"/>
<keyword evidence="4" id="KW-1185">Reference proteome</keyword>
<dbReference type="AlphaFoldDB" id="U3GUW0"/>
<dbReference type="OrthoDB" id="9766847at2"/>
<feature type="domain" description="Penicillin-binding protein transpeptidase" evidence="1">
    <location>
        <begin position="148"/>
        <end position="464"/>
    </location>
</feature>